<keyword evidence="6" id="KW-1185">Reference proteome</keyword>
<keyword evidence="2" id="KW-0560">Oxidoreductase</keyword>
<dbReference type="Gene3D" id="3.40.50.720">
    <property type="entry name" value="NAD(P)-binding Rossmann-like Domain"/>
    <property type="match status" value="1"/>
</dbReference>
<evidence type="ECO:0000259" key="4">
    <source>
        <dbReference type="Pfam" id="PF02894"/>
    </source>
</evidence>
<dbReference type="Pfam" id="PF02894">
    <property type="entry name" value="GFO_IDH_MocA_C"/>
    <property type="match status" value="1"/>
</dbReference>
<name>H6RQL2_BLASD</name>
<protein>
    <submittedName>
        <fullName evidence="5">Putative dehydrogenase</fullName>
    </submittedName>
</protein>
<dbReference type="RefSeq" id="WP_014378247.1">
    <property type="nucleotide sequence ID" value="NC_016943.1"/>
</dbReference>
<dbReference type="Proteomes" id="UP000007517">
    <property type="component" value="Chromosome"/>
</dbReference>
<dbReference type="InterPro" id="IPR036291">
    <property type="entry name" value="NAD(P)-bd_dom_sf"/>
</dbReference>
<dbReference type="KEGG" id="bsd:BLASA_4577"/>
<proteinExistence type="inferred from homology"/>
<evidence type="ECO:0000313" key="5">
    <source>
        <dbReference type="EMBL" id="CCG05380.1"/>
    </source>
</evidence>
<dbReference type="GO" id="GO:0000166">
    <property type="term" value="F:nucleotide binding"/>
    <property type="evidence" value="ECO:0007669"/>
    <property type="project" value="InterPro"/>
</dbReference>
<dbReference type="OrthoDB" id="256869at2"/>
<dbReference type="GO" id="GO:0016491">
    <property type="term" value="F:oxidoreductase activity"/>
    <property type="evidence" value="ECO:0007669"/>
    <property type="project" value="UniProtKB-KW"/>
</dbReference>
<dbReference type="PANTHER" id="PTHR42840">
    <property type="entry name" value="NAD(P)-BINDING ROSSMANN-FOLD SUPERFAMILY PROTEIN-RELATED"/>
    <property type="match status" value="1"/>
</dbReference>
<sequence length="333" mass="34916">MRVGLAGAGRIGEVHLRTLTAHPDVSTVHLYDPDAARVAALAQEYGACAVTGADELVAQVDAVVIASPTATHVALLDRAMDAGLPAFCEKPVAAELAQVQALAERARRSGCPVQVGFHYRFDPALRELAERVAASPGPRLVRVHSTTEFAPSAEYLAGAGGLIADKLVHELDMVRWLTGSEVTRVAVLPAVGAPADPETMTAAVTLELADGGLAAVWGGYRSVAGFDLTVEVETAEEVVVVGNRRTVAEKPEPVPASTVVDFRDRFLDAYHAEVDAFLALARGAGPNPCDLQEALRTEFLVEAARAALDEGRVVTVGVQPAGSGMSEGTRKRS</sequence>
<reference evidence="5 6" key="1">
    <citation type="journal article" date="2012" name="J. Bacteriol.">
        <title>Genome Sequence of Blastococcus saxobsidens DD2, a Stone-Inhabiting Bacterium.</title>
        <authorList>
            <person name="Chouaia B."/>
            <person name="Crotti E."/>
            <person name="Brusetti L."/>
            <person name="Daffonchio D."/>
            <person name="Essoussi I."/>
            <person name="Nouioui I."/>
            <person name="Sbissi I."/>
            <person name="Ghodhbane-Gtari F."/>
            <person name="Gtari M."/>
            <person name="Vacherie B."/>
            <person name="Barbe V."/>
            <person name="Medigue C."/>
            <person name="Gury J."/>
            <person name="Pujic P."/>
            <person name="Normand P."/>
        </authorList>
    </citation>
    <scope>NUCLEOTIDE SEQUENCE [LARGE SCALE GENOMIC DNA]</scope>
    <source>
        <strain evidence="5 6">DD2</strain>
    </source>
</reference>
<dbReference type="PANTHER" id="PTHR42840:SF3">
    <property type="entry name" value="BINDING ROSSMANN FOLD OXIDOREDUCTASE, PUTATIVE (AFU_ORTHOLOGUE AFUA_2G10240)-RELATED"/>
    <property type="match status" value="1"/>
</dbReference>
<gene>
    <name evidence="5" type="ordered locus">BLASA_4577</name>
</gene>
<dbReference type="InterPro" id="IPR000683">
    <property type="entry name" value="Gfo/Idh/MocA-like_OxRdtase_N"/>
</dbReference>
<dbReference type="AlphaFoldDB" id="H6RQL2"/>
<dbReference type="InterPro" id="IPR004104">
    <property type="entry name" value="Gfo/Idh/MocA-like_OxRdtase_C"/>
</dbReference>
<evidence type="ECO:0000256" key="1">
    <source>
        <dbReference type="ARBA" id="ARBA00010928"/>
    </source>
</evidence>
<accession>H6RQL2</accession>
<organism evidence="5 6">
    <name type="scientific">Blastococcus saxobsidens (strain DD2)</name>
    <dbReference type="NCBI Taxonomy" id="1146883"/>
    <lineage>
        <taxon>Bacteria</taxon>
        <taxon>Bacillati</taxon>
        <taxon>Actinomycetota</taxon>
        <taxon>Actinomycetes</taxon>
        <taxon>Geodermatophilales</taxon>
        <taxon>Geodermatophilaceae</taxon>
        <taxon>Blastococcus</taxon>
    </lineage>
</organism>
<dbReference type="SUPFAM" id="SSF55347">
    <property type="entry name" value="Glyceraldehyde-3-phosphate dehydrogenase-like, C-terminal domain"/>
    <property type="match status" value="1"/>
</dbReference>
<evidence type="ECO:0000259" key="3">
    <source>
        <dbReference type="Pfam" id="PF01408"/>
    </source>
</evidence>
<dbReference type="HOGENOM" id="CLU_023194_0_2_11"/>
<dbReference type="EMBL" id="FO117623">
    <property type="protein sequence ID" value="CCG05380.1"/>
    <property type="molecule type" value="Genomic_DNA"/>
</dbReference>
<dbReference type="STRING" id="1146883.BLASA_4577"/>
<reference evidence="6" key="2">
    <citation type="submission" date="2012-02" db="EMBL/GenBank/DDBJ databases">
        <title>Complete genome sequence of Blastococcus saxobsidens strain DD2.</title>
        <authorList>
            <person name="Genoscope."/>
        </authorList>
    </citation>
    <scope>NUCLEOTIDE SEQUENCE [LARGE SCALE GENOMIC DNA]</scope>
    <source>
        <strain evidence="6">DD2</strain>
    </source>
</reference>
<evidence type="ECO:0000313" key="6">
    <source>
        <dbReference type="Proteomes" id="UP000007517"/>
    </source>
</evidence>
<feature type="domain" description="Gfo/Idh/MocA-like oxidoreductase N-terminal" evidence="3">
    <location>
        <begin position="1"/>
        <end position="117"/>
    </location>
</feature>
<dbReference type="Pfam" id="PF01408">
    <property type="entry name" value="GFO_IDH_MocA"/>
    <property type="match status" value="1"/>
</dbReference>
<dbReference type="Gene3D" id="3.30.360.10">
    <property type="entry name" value="Dihydrodipicolinate Reductase, domain 2"/>
    <property type="match status" value="1"/>
</dbReference>
<dbReference type="SUPFAM" id="SSF51735">
    <property type="entry name" value="NAD(P)-binding Rossmann-fold domains"/>
    <property type="match status" value="1"/>
</dbReference>
<dbReference type="eggNOG" id="COG0673">
    <property type="taxonomic scope" value="Bacteria"/>
</dbReference>
<evidence type="ECO:0000256" key="2">
    <source>
        <dbReference type="ARBA" id="ARBA00023002"/>
    </source>
</evidence>
<comment type="similarity">
    <text evidence="1">Belongs to the Gfo/Idh/MocA family.</text>
</comment>
<feature type="domain" description="Gfo/Idh/MocA-like oxidoreductase C-terminal" evidence="4">
    <location>
        <begin position="141"/>
        <end position="316"/>
    </location>
</feature>